<reference evidence="2" key="1">
    <citation type="submission" date="2022-11" db="UniProtKB">
        <authorList>
            <consortium name="WormBaseParasite"/>
        </authorList>
    </citation>
    <scope>IDENTIFICATION</scope>
</reference>
<organism evidence="1 2">
    <name type="scientific">Panagrolaimus sp. JU765</name>
    <dbReference type="NCBI Taxonomy" id="591449"/>
    <lineage>
        <taxon>Eukaryota</taxon>
        <taxon>Metazoa</taxon>
        <taxon>Ecdysozoa</taxon>
        <taxon>Nematoda</taxon>
        <taxon>Chromadorea</taxon>
        <taxon>Rhabditida</taxon>
        <taxon>Tylenchina</taxon>
        <taxon>Panagrolaimomorpha</taxon>
        <taxon>Panagrolaimoidea</taxon>
        <taxon>Panagrolaimidae</taxon>
        <taxon>Panagrolaimus</taxon>
    </lineage>
</organism>
<accession>A0AC34QT95</accession>
<sequence length="190" mass="21290">MQTASILPSMKPEYVLEIKDCHFAATDPENYRYNMSSSIGRISRILQVSPAIKNLCYDSLGSDNTTLIENAAMLCESNKQFDELTLIVTNFVKRRALEAILARLQAIVRTSATVFTYSPIDDSIRIWLLSFGMQLCGTAYLWKNNAATLMHMYKAVGPTGIEIMFGVSDPEEKVREMNAIPVKGQQLPNK</sequence>
<dbReference type="Proteomes" id="UP000887576">
    <property type="component" value="Unplaced"/>
</dbReference>
<evidence type="ECO:0000313" key="2">
    <source>
        <dbReference type="WBParaSite" id="JU765_v2.g19049.t1"/>
    </source>
</evidence>
<evidence type="ECO:0000313" key="1">
    <source>
        <dbReference type="Proteomes" id="UP000887576"/>
    </source>
</evidence>
<dbReference type="WBParaSite" id="JU765_v2.g19049.t1">
    <property type="protein sequence ID" value="JU765_v2.g19049.t1"/>
    <property type="gene ID" value="JU765_v2.g19049"/>
</dbReference>
<protein>
    <submittedName>
        <fullName evidence="2">Uncharacterized protein</fullName>
    </submittedName>
</protein>
<proteinExistence type="predicted"/>
<name>A0AC34QT95_9BILA</name>